<name>A0A1F5G5T3_9BACT</name>
<dbReference type="Gene3D" id="3.30.420.40">
    <property type="match status" value="2"/>
</dbReference>
<dbReference type="InterPro" id="IPR050696">
    <property type="entry name" value="FtsA/MreB"/>
</dbReference>
<proteinExistence type="predicted"/>
<evidence type="ECO:0000313" key="2">
    <source>
        <dbReference type="EMBL" id="OGD87221.1"/>
    </source>
</evidence>
<comment type="caution">
    <text evidence="2">The sequence shown here is derived from an EMBL/GenBank/DDBJ whole genome shotgun (WGS) entry which is preliminary data.</text>
</comment>
<dbReference type="PANTHER" id="PTHR32432">
    <property type="entry name" value="CELL DIVISION PROTEIN FTSA-RELATED"/>
    <property type="match status" value="1"/>
</dbReference>
<dbReference type="AlphaFoldDB" id="A0A1F5G5T3"/>
<reference evidence="2 3" key="1">
    <citation type="journal article" date="2016" name="Nat. Commun.">
        <title>Thousands of microbial genomes shed light on interconnected biogeochemical processes in an aquifer system.</title>
        <authorList>
            <person name="Anantharaman K."/>
            <person name="Brown C.T."/>
            <person name="Hug L.A."/>
            <person name="Sharon I."/>
            <person name="Castelle C.J."/>
            <person name="Probst A.J."/>
            <person name="Thomas B.C."/>
            <person name="Singh A."/>
            <person name="Wilkins M.J."/>
            <person name="Karaoz U."/>
            <person name="Brodie E.L."/>
            <person name="Williams K.H."/>
            <person name="Hubbard S.S."/>
            <person name="Banfield J.F."/>
        </authorList>
    </citation>
    <scope>NUCLEOTIDE SEQUENCE [LARGE SCALE GENOMIC DNA]</scope>
</reference>
<dbReference type="GO" id="GO:0051301">
    <property type="term" value="P:cell division"/>
    <property type="evidence" value="ECO:0007669"/>
    <property type="project" value="InterPro"/>
</dbReference>
<dbReference type="SMART" id="SM00842">
    <property type="entry name" value="FtsA"/>
    <property type="match status" value="1"/>
</dbReference>
<dbReference type="PANTHER" id="PTHR32432:SF3">
    <property type="entry name" value="ETHANOLAMINE UTILIZATION PROTEIN EUTJ"/>
    <property type="match status" value="1"/>
</dbReference>
<dbReference type="PIRSF" id="PIRSF019169">
    <property type="entry name" value="PilM"/>
    <property type="match status" value="1"/>
</dbReference>
<gene>
    <name evidence="2" type="ORF">A2870_03680</name>
</gene>
<dbReference type="InterPro" id="IPR005883">
    <property type="entry name" value="PilM"/>
</dbReference>
<evidence type="ECO:0000259" key="1">
    <source>
        <dbReference type="SMART" id="SM00842"/>
    </source>
</evidence>
<dbReference type="Gene3D" id="3.30.1490.300">
    <property type="match status" value="1"/>
</dbReference>
<dbReference type="InterPro" id="IPR043129">
    <property type="entry name" value="ATPase_NBD"/>
</dbReference>
<dbReference type="NCBIfam" id="TIGR01175">
    <property type="entry name" value="pilM"/>
    <property type="match status" value="1"/>
</dbReference>
<dbReference type="EMBL" id="MFAZ01000018">
    <property type="protein sequence ID" value="OGD87221.1"/>
    <property type="molecule type" value="Genomic_DNA"/>
</dbReference>
<sequence length="337" mass="36094">MSDRFGLDIGRSFIKVAKVDIAGGKKILSAASIVPTPAGGVQSESTVDLDKISESIKTAVGNAKIESDKCAVSLVESQVVTRLIQLPNLTDKELSAAINWEAEQYVPLPIKDVTLQYKLINRPQNATDKMDVLLIAAPKRIVQKYLNIAKGAGLHADVIETESTALARALTRASDPATIIVSMGALSTELIIAQAGNVLFTRSIASGGFNLTRAIMAEFNLPQQQAEDYKHTYGILEDKLSGKVAAILKPILDIIISEILKAVEYSRSHVANSQVVRVVICGGGAFLPGLSEFLVERTSLEVSLGDPWFDFEKKGLVTKLAGQGSLYAVSCGLAMRV</sequence>
<accession>A0A1F5G5T3</accession>
<dbReference type="CDD" id="cd24049">
    <property type="entry name" value="ASKHA_NBD_PilM"/>
    <property type="match status" value="1"/>
</dbReference>
<organism evidence="2 3">
    <name type="scientific">Candidatus Curtissbacteria bacterium RIFCSPHIGHO2_01_FULL_41_11</name>
    <dbReference type="NCBI Taxonomy" id="1797711"/>
    <lineage>
        <taxon>Bacteria</taxon>
        <taxon>Candidatus Curtissiibacteriota</taxon>
    </lineage>
</organism>
<dbReference type="InterPro" id="IPR003494">
    <property type="entry name" value="SHS2_FtsA"/>
</dbReference>
<protein>
    <recommendedName>
        <fullName evidence="1">SHS2 domain-containing protein</fullName>
    </recommendedName>
</protein>
<dbReference type="Pfam" id="PF11104">
    <property type="entry name" value="PilM_2"/>
    <property type="match status" value="1"/>
</dbReference>
<dbReference type="Proteomes" id="UP000179102">
    <property type="component" value="Unassembled WGS sequence"/>
</dbReference>
<dbReference type="SUPFAM" id="SSF53067">
    <property type="entry name" value="Actin-like ATPase domain"/>
    <property type="match status" value="2"/>
</dbReference>
<feature type="domain" description="SHS2" evidence="1">
    <location>
        <begin position="4"/>
        <end position="170"/>
    </location>
</feature>
<dbReference type="STRING" id="1797711.A2870_03680"/>
<evidence type="ECO:0000313" key="3">
    <source>
        <dbReference type="Proteomes" id="UP000179102"/>
    </source>
</evidence>